<evidence type="ECO:0000256" key="1">
    <source>
        <dbReference type="SAM" id="MobiDB-lite"/>
    </source>
</evidence>
<protein>
    <submittedName>
        <fullName evidence="3">Uncharacterized protein</fullName>
    </submittedName>
</protein>
<evidence type="ECO:0000256" key="2">
    <source>
        <dbReference type="SAM" id="Phobius"/>
    </source>
</evidence>
<feature type="region of interest" description="Disordered" evidence="1">
    <location>
        <begin position="241"/>
        <end position="282"/>
    </location>
</feature>
<dbReference type="AlphaFoldDB" id="A0A6I8MCS5"/>
<evidence type="ECO:0000313" key="4">
    <source>
        <dbReference type="Proteomes" id="UP000419017"/>
    </source>
</evidence>
<gene>
    <name evidence="3" type="ORF">OMES3154_00203</name>
</gene>
<reference evidence="3 4" key="1">
    <citation type="submission" date="2019-10" db="EMBL/GenBank/DDBJ databases">
        <authorList>
            <person name="Blom J."/>
        </authorList>
    </citation>
    <scope>NUCLEOTIDE SEQUENCE [LARGE SCALE GENOMIC DNA]</scope>
    <source>
        <strain evidence="3 4">ES3154-GLU</strain>
    </source>
</reference>
<organism evidence="3 4">
    <name type="scientific">Oceanivirga miroungae</name>
    <dbReference type="NCBI Taxonomy" id="1130046"/>
    <lineage>
        <taxon>Bacteria</taxon>
        <taxon>Fusobacteriati</taxon>
        <taxon>Fusobacteriota</taxon>
        <taxon>Fusobacteriia</taxon>
        <taxon>Fusobacteriales</taxon>
        <taxon>Leptotrichiaceae</taxon>
        <taxon>Oceanivirga</taxon>
    </lineage>
</organism>
<dbReference type="EMBL" id="CABWIB010000001">
    <property type="protein sequence ID" value="VWL84929.1"/>
    <property type="molecule type" value="Genomic_DNA"/>
</dbReference>
<feature type="transmembrane region" description="Helical" evidence="2">
    <location>
        <begin position="20"/>
        <end position="41"/>
    </location>
</feature>
<keyword evidence="4" id="KW-1185">Reference proteome</keyword>
<keyword evidence="2" id="KW-0812">Transmembrane</keyword>
<dbReference type="Proteomes" id="UP000419017">
    <property type="component" value="Unassembled WGS sequence"/>
</dbReference>
<evidence type="ECO:0000313" key="3">
    <source>
        <dbReference type="EMBL" id="VWL84929.1"/>
    </source>
</evidence>
<accession>A0A6I8MCS5</accession>
<keyword evidence="2" id="KW-0472">Membrane</keyword>
<proteinExistence type="predicted"/>
<name>A0A6I8MCS5_9FUSO</name>
<feature type="transmembrane region" description="Helical" evidence="2">
    <location>
        <begin position="53"/>
        <end position="71"/>
    </location>
</feature>
<keyword evidence="2" id="KW-1133">Transmembrane helix</keyword>
<sequence length="282" mass="30587">MPFLVFENTKPFGQKVFSAVIAAGAKLLVALVLSGVTIQLLETVKFTANKVIYVGDGFIYIFQLGLGAFLISQSREIGAALANGTFANRSGSGAMTGAIKGGLSAKAGGVKNFKGIVNSMKEGASKGANAVRSTRISKLGSKIGGGIRNTTNFATGEQNIFDLGKNTVTGAFNTAKEQLSHDKNEVKDNFKSLNEDRVTKESDYIKNNTAKDIYSAYKNAKNENGTFDMSKFNEIRKNQKMENLKKAKESMQKHEEADTLYKKDKKNKADGKYSDYVKGKNI</sequence>